<protein>
    <recommendedName>
        <fullName evidence="1">Methyltransferase domain-containing protein</fullName>
    </recommendedName>
</protein>
<feature type="domain" description="Methyltransferase" evidence="1">
    <location>
        <begin position="46"/>
        <end position="141"/>
    </location>
</feature>
<name>A0A0B0EJ76_9BACT</name>
<dbReference type="InterPro" id="IPR029063">
    <property type="entry name" value="SAM-dependent_MTases_sf"/>
</dbReference>
<dbReference type="PANTHER" id="PTHR12843:SF5">
    <property type="entry name" value="EEF1A LYSINE METHYLTRANSFERASE 2"/>
    <property type="match status" value="1"/>
</dbReference>
<sequence length="215" mass="24761">MSFNCKEHWENVYGQKRPVEVSWYQVEPAVSLKLIASTEIDHAAKIIDVGSGASALVDKLLDQGFRNVTVLDISSKAIHYVQERLGRRAENVCWIEADVTEFKSSVQYDFWHDRAVFHFLTDAEGRTQYVRRLEDAIKPGGHVVIAAFAIDGPPKCSELDVERYDPEKMKNELGESFELINSVSETHITPWNKQQKFIYCHFKKIINCYNQKHNI</sequence>
<dbReference type="AlphaFoldDB" id="A0A0B0EJ76"/>
<dbReference type="Proteomes" id="UP000030652">
    <property type="component" value="Unassembled WGS sequence"/>
</dbReference>
<reference evidence="2 3" key="1">
    <citation type="submission" date="2014-10" db="EMBL/GenBank/DDBJ databases">
        <title>Draft genome of anammox bacterium scalindua brodae, obtained using differential coverage binning of sequence data from two enrichment reactors.</title>
        <authorList>
            <person name="Speth D.R."/>
            <person name="Russ L."/>
            <person name="Kartal B."/>
            <person name="Op den Camp H.J."/>
            <person name="Dutilh B.E."/>
            <person name="Jetten M.S."/>
        </authorList>
    </citation>
    <scope>NUCLEOTIDE SEQUENCE [LARGE SCALE GENOMIC DNA]</scope>
    <source>
        <strain evidence="2">RU1</strain>
    </source>
</reference>
<dbReference type="SUPFAM" id="SSF53335">
    <property type="entry name" value="S-adenosyl-L-methionine-dependent methyltransferases"/>
    <property type="match status" value="1"/>
</dbReference>
<dbReference type="EMBL" id="JRYO01000072">
    <property type="protein sequence ID" value="KHE93107.1"/>
    <property type="molecule type" value="Genomic_DNA"/>
</dbReference>
<dbReference type="PANTHER" id="PTHR12843">
    <property type="entry name" value="PROTEIN-LYSINE N-METHYLTRANSFERASE METTL10"/>
    <property type="match status" value="1"/>
</dbReference>
<dbReference type="Pfam" id="PF13649">
    <property type="entry name" value="Methyltransf_25"/>
    <property type="match status" value="1"/>
</dbReference>
<evidence type="ECO:0000313" key="3">
    <source>
        <dbReference type="Proteomes" id="UP000030652"/>
    </source>
</evidence>
<dbReference type="Gene3D" id="3.40.50.150">
    <property type="entry name" value="Vaccinia Virus protein VP39"/>
    <property type="match status" value="1"/>
</dbReference>
<proteinExistence type="predicted"/>
<evidence type="ECO:0000313" key="2">
    <source>
        <dbReference type="EMBL" id="KHE93107.1"/>
    </source>
</evidence>
<dbReference type="eggNOG" id="COG0500">
    <property type="taxonomic scope" value="Bacteria"/>
</dbReference>
<comment type="caution">
    <text evidence="2">The sequence shown here is derived from an EMBL/GenBank/DDBJ whole genome shotgun (WGS) entry which is preliminary data.</text>
</comment>
<dbReference type="InterPro" id="IPR041698">
    <property type="entry name" value="Methyltransf_25"/>
</dbReference>
<gene>
    <name evidence="2" type="ORF">SCABRO_01126</name>
</gene>
<organism evidence="2 3">
    <name type="scientific">Candidatus Scalindua brodae</name>
    <dbReference type="NCBI Taxonomy" id="237368"/>
    <lineage>
        <taxon>Bacteria</taxon>
        <taxon>Pseudomonadati</taxon>
        <taxon>Planctomycetota</taxon>
        <taxon>Candidatus Brocadiia</taxon>
        <taxon>Candidatus Brocadiales</taxon>
        <taxon>Candidatus Scalinduaceae</taxon>
        <taxon>Candidatus Scalindua</taxon>
    </lineage>
</organism>
<evidence type="ECO:0000259" key="1">
    <source>
        <dbReference type="Pfam" id="PF13649"/>
    </source>
</evidence>
<accession>A0A0B0EJ76</accession>
<dbReference type="CDD" id="cd02440">
    <property type="entry name" value="AdoMet_MTases"/>
    <property type="match status" value="1"/>
</dbReference>